<evidence type="ECO:0000256" key="2">
    <source>
        <dbReference type="PROSITE-ProRule" id="PRU00191"/>
    </source>
</evidence>
<dbReference type="EMBL" id="JBDJPC010000006">
    <property type="protein sequence ID" value="KAL1497711.1"/>
    <property type="molecule type" value="Genomic_DNA"/>
</dbReference>
<dbReference type="PANTHER" id="PTHR14098:SF14">
    <property type="entry name" value="SH2 DOMAIN-CONTAINING PROTEIN"/>
    <property type="match status" value="1"/>
</dbReference>
<sequence length="170" mass="19658">MNNTGKQMCLCLKVICRVVANLVRRFTSEILDFIYKMCVFCCCTCNRRSDVFRKCELIKETSEAFYKDVNRETAEKLLKNKQNGTFIIRPSQTSKLGTLSVVQDSKIFHLNIRRRDQDNCVALGQEKNNEKCFRSVNSLINYYISNYLILSSNGARVLTLLLPYRGAEEN</sequence>
<dbReference type="SMART" id="SM00252">
    <property type="entry name" value="SH2"/>
    <property type="match status" value="1"/>
</dbReference>
<feature type="domain" description="SH2" evidence="3">
    <location>
        <begin position="64"/>
        <end position="164"/>
    </location>
</feature>
<comment type="caution">
    <text evidence="4">The sequence shown here is derived from an EMBL/GenBank/DDBJ whole genome shotgun (WGS) entry which is preliminary data.</text>
</comment>
<dbReference type="InterPro" id="IPR036860">
    <property type="entry name" value="SH2_dom_sf"/>
</dbReference>
<dbReference type="AlphaFoldDB" id="A0ABD1EMI1"/>
<reference evidence="4 5" key="1">
    <citation type="submission" date="2024-05" db="EMBL/GenBank/DDBJ databases">
        <title>Genetic variation in Jamaican populations of the coffee berry borer (Hypothenemus hampei).</title>
        <authorList>
            <person name="Errbii M."/>
            <person name="Myrie A."/>
        </authorList>
    </citation>
    <scope>NUCLEOTIDE SEQUENCE [LARGE SCALE GENOMIC DNA]</scope>
    <source>
        <strain evidence="4">JA-Hopewell-2020-01-JO</strain>
        <tissue evidence="4">Whole body</tissue>
    </source>
</reference>
<dbReference type="Proteomes" id="UP001566132">
    <property type="component" value="Unassembled WGS sequence"/>
</dbReference>
<evidence type="ECO:0000256" key="1">
    <source>
        <dbReference type="ARBA" id="ARBA00022999"/>
    </source>
</evidence>
<protein>
    <recommendedName>
        <fullName evidence="3">SH2 domain-containing protein</fullName>
    </recommendedName>
</protein>
<evidence type="ECO:0000313" key="4">
    <source>
        <dbReference type="EMBL" id="KAL1497711.1"/>
    </source>
</evidence>
<dbReference type="PROSITE" id="PS50001">
    <property type="entry name" value="SH2"/>
    <property type="match status" value="1"/>
</dbReference>
<dbReference type="Gene3D" id="3.30.505.10">
    <property type="entry name" value="SH2 domain"/>
    <property type="match status" value="1"/>
</dbReference>
<proteinExistence type="predicted"/>
<name>A0ABD1EMI1_HYPHA</name>
<dbReference type="SUPFAM" id="SSF55550">
    <property type="entry name" value="SH2 domain"/>
    <property type="match status" value="1"/>
</dbReference>
<evidence type="ECO:0000259" key="3">
    <source>
        <dbReference type="PROSITE" id="PS50001"/>
    </source>
</evidence>
<keyword evidence="5" id="KW-1185">Reference proteome</keyword>
<keyword evidence="1 2" id="KW-0727">SH2 domain</keyword>
<organism evidence="4 5">
    <name type="scientific">Hypothenemus hampei</name>
    <name type="common">Coffee berry borer</name>
    <dbReference type="NCBI Taxonomy" id="57062"/>
    <lineage>
        <taxon>Eukaryota</taxon>
        <taxon>Metazoa</taxon>
        <taxon>Ecdysozoa</taxon>
        <taxon>Arthropoda</taxon>
        <taxon>Hexapoda</taxon>
        <taxon>Insecta</taxon>
        <taxon>Pterygota</taxon>
        <taxon>Neoptera</taxon>
        <taxon>Endopterygota</taxon>
        <taxon>Coleoptera</taxon>
        <taxon>Polyphaga</taxon>
        <taxon>Cucujiformia</taxon>
        <taxon>Curculionidae</taxon>
        <taxon>Scolytinae</taxon>
        <taxon>Hypothenemus</taxon>
    </lineage>
</organism>
<dbReference type="CDD" id="cd00173">
    <property type="entry name" value="SH2"/>
    <property type="match status" value="1"/>
</dbReference>
<dbReference type="InterPro" id="IPR000980">
    <property type="entry name" value="SH2"/>
</dbReference>
<dbReference type="InterPro" id="IPR051751">
    <property type="entry name" value="Immunoreceptor_sig_adapters"/>
</dbReference>
<gene>
    <name evidence="4" type="ORF">ABEB36_008623</name>
</gene>
<accession>A0ABD1EMI1</accession>
<evidence type="ECO:0000313" key="5">
    <source>
        <dbReference type="Proteomes" id="UP001566132"/>
    </source>
</evidence>
<dbReference type="PANTHER" id="PTHR14098">
    <property type="entry name" value="SH2 DOMAIN CONTAINING PROTEIN"/>
    <property type="match status" value="1"/>
</dbReference>
<dbReference type="GO" id="GO:0005737">
    <property type="term" value="C:cytoplasm"/>
    <property type="evidence" value="ECO:0007669"/>
    <property type="project" value="UniProtKB-ARBA"/>
</dbReference>
<dbReference type="Pfam" id="PF00017">
    <property type="entry name" value="SH2"/>
    <property type="match status" value="1"/>
</dbReference>
<dbReference type="PRINTS" id="PR00401">
    <property type="entry name" value="SH2DOMAIN"/>
</dbReference>